<dbReference type="InterPro" id="IPR013766">
    <property type="entry name" value="Thioredoxin_domain"/>
</dbReference>
<dbReference type="InterPro" id="IPR012336">
    <property type="entry name" value="Thioredoxin-like_fold"/>
</dbReference>
<evidence type="ECO:0000313" key="6">
    <source>
        <dbReference type="EMBL" id="CUN77431.1"/>
    </source>
</evidence>
<dbReference type="Proteomes" id="UP000095419">
    <property type="component" value="Unassembled WGS sequence"/>
</dbReference>
<accession>A0A173ZMH5</accession>
<protein>
    <submittedName>
        <fullName evidence="6">Putative exported thioredoxin</fullName>
    </submittedName>
</protein>
<dbReference type="InterPro" id="IPR050553">
    <property type="entry name" value="Thioredoxin_ResA/DsbE_sf"/>
</dbReference>
<dbReference type="Gene3D" id="3.40.30.10">
    <property type="entry name" value="Glutaredoxin"/>
    <property type="match status" value="1"/>
</dbReference>
<dbReference type="PANTHER" id="PTHR42852">
    <property type="entry name" value="THIOL:DISULFIDE INTERCHANGE PROTEIN DSBE"/>
    <property type="match status" value="1"/>
</dbReference>
<name>A0A173ZMH5_BACUN</name>
<dbReference type="EMBL" id="CYZF01000002">
    <property type="protein sequence ID" value="CUN77431.1"/>
    <property type="molecule type" value="Genomic_DNA"/>
</dbReference>
<dbReference type="GO" id="GO:0017004">
    <property type="term" value="P:cytochrome complex assembly"/>
    <property type="evidence" value="ECO:0007669"/>
    <property type="project" value="UniProtKB-KW"/>
</dbReference>
<reference evidence="6 7" key="1">
    <citation type="submission" date="2015-09" db="EMBL/GenBank/DDBJ databases">
        <authorList>
            <consortium name="Pathogen Informatics"/>
        </authorList>
    </citation>
    <scope>NUCLEOTIDE SEQUENCE [LARGE SCALE GENOMIC DNA]</scope>
    <source>
        <strain evidence="6 7">2789STDY5608791</strain>
    </source>
</reference>
<dbReference type="Pfam" id="PF13905">
    <property type="entry name" value="Thioredoxin_8"/>
    <property type="match status" value="1"/>
</dbReference>
<feature type="domain" description="Thioredoxin" evidence="5">
    <location>
        <begin position="501"/>
        <end position="648"/>
    </location>
</feature>
<dbReference type="AlphaFoldDB" id="A0A173ZMH5"/>
<proteinExistence type="predicted"/>
<keyword evidence="4" id="KW-0676">Redox-active center</keyword>
<organism evidence="6 7">
    <name type="scientific">Bacteroides uniformis</name>
    <dbReference type="NCBI Taxonomy" id="820"/>
    <lineage>
        <taxon>Bacteria</taxon>
        <taxon>Pseudomonadati</taxon>
        <taxon>Bacteroidota</taxon>
        <taxon>Bacteroidia</taxon>
        <taxon>Bacteroidales</taxon>
        <taxon>Bacteroidaceae</taxon>
        <taxon>Bacteroides</taxon>
    </lineage>
</organism>
<evidence type="ECO:0000313" key="7">
    <source>
        <dbReference type="Proteomes" id="UP000095419"/>
    </source>
</evidence>
<comment type="subcellular location">
    <subcellularLocation>
        <location evidence="1">Cell envelope</location>
    </subcellularLocation>
</comment>
<evidence type="ECO:0000259" key="5">
    <source>
        <dbReference type="PROSITE" id="PS51352"/>
    </source>
</evidence>
<evidence type="ECO:0000256" key="2">
    <source>
        <dbReference type="ARBA" id="ARBA00022748"/>
    </source>
</evidence>
<sequence length="648" mass="73034">MFLYETFVFSQKTIHMRHIHFLLAGFLLCICCTLQAKNRVIDQPPFIVRNTTSIEVSKVVISDTATVLHIYAKYRPKYWIQIAPDSYLTDNNGETYQLRSGIGIIPGKEFWMPESGEAEFQLVFPPLSDNATSFDFTEGEKVENGFSIWGIQLKSKKLPELALPQNAVVHKADPNAELPEPVIQYGKAMLKGKLLDSRPNMGMPISIAVWENIKGDITDIPLDIQPDGSFTKEVTLPGTTPCTIYLGREHMLQFFMEPGKTTEIYVNLREASRRKSKFHSEGKPYGEMVYINGPLETVAQELNGNHLSIDMQDKLYQNIAALAGKDIDAAKAYVLQISDETQEAIDKLPYSASTRQLLTINNKLITNAMLSSVASILTSAALHANLIKREEANNYYQELSRKVPANYVSDEDMSILNVPQAVLSNQYVQMASRNVKRSGELAKAWGTDKGIFFDIARNVTLYRGIKNFTPLTDEQKATVAAMPAAYREMLTAANDELLAQLEANKKKTGYTINQVDANVSNEDLFTSIISKFKGKVLLVDFWATWCGPCRMANKMMAPMKEELKDKDIVYLYITGETSPLKTWENMIPDIHGEHFRLTNAQWKYLSDAFKIEGVPTYLIVDREGNTTFRQTGFPGVEKMKEELLKVTK</sequence>
<keyword evidence="3" id="KW-1015">Disulfide bond</keyword>
<dbReference type="CDD" id="cd02966">
    <property type="entry name" value="TlpA_like_family"/>
    <property type="match status" value="1"/>
</dbReference>
<evidence type="ECO:0000256" key="1">
    <source>
        <dbReference type="ARBA" id="ARBA00004196"/>
    </source>
</evidence>
<gene>
    <name evidence="6" type="primary">trxA_1</name>
    <name evidence="6" type="ORF">ERS417307_00557</name>
</gene>
<evidence type="ECO:0000256" key="4">
    <source>
        <dbReference type="ARBA" id="ARBA00023284"/>
    </source>
</evidence>
<dbReference type="PROSITE" id="PS51352">
    <property type="entry name" value="THIOREDOXIN_2"/>
    <property type="match status" value="1"/>
</dbReference>
<dbReference type="SUPFAM" id="SSF52833">
    <property type="entry name" value="Thioredoxin-like"/>
    <property type="match status" value="1"/>
</dbReference>
<dbReference type="PANTHER" id="PTHR42852:SF6">
    <property type="entry name" value="THIOL:DISULFIDE INTERCHANGE PROTEIN DSBE"/>
    <property type="match status" value="1"/>
</dbReference>
<evidence type="ECO:0000256" key="3">
    <source>
        <dbReference type="ARBA" id="ARBA00023157"/>
    </source>
</evidence>
<dbReference type="GO" id="GO:0030313">
    <property type="term" value="C:cell envelope"/>
    <property type="evidence" value="ECO:0007669"/>
    <property type="project" value="UniProtKB-SubCell"/>
</dbReference>
<dbReference type="InterPro" id="IPR036249">
    <property type="entry name" value="Thioredoxin-like_sf"/>
</dbReference>
<keyword evidence="2" id="KW-0201">Cytochrome c-type biogenesis</keyword>